<evidence type="ECO:0000313" key="3">
    <source>
        <dbReference type="Proteomes" id="UP001056012"/>
    </source>
</evidence>
<reference evidence="2" key="1">
    <citation type="submission" date="2021-12" db="EMBL/GenBank/DDBJ databases">
        <title>Curvularia clavata genome.</title>
        <authorList>
            <person name="Cao Y."/>
        </authorList>
    </citation>
    <scope>NUCLEOTIDE SEQUENCE</scope>
    <source>
        <strain evidence="2">Yc1106</strain>
    </source>
</reference>
<protein>
    <submittedName>
        <fullName evidence="2">Uncharacterized protein</fullName>
    </submittedName>
</protein>
<proteinExistence type="predicted"/>
<dbReference type="VEuPathDB" id="FungiDB:yc1106_02961"/>
<keyword evidence="1" id="KW-0732">Signal</keyword>
<sequence length="443" mass="47555">MISNNVVLFSAFAACALAAPTTSPNLSKRLSGPTDIWKVPARLDPNDPKSLAWKQVNLVEATIDTAADDGRLFSYYPATYNAGGSVYVMFSGSSKDIDGMGQDVRISYRTNDGWSKPEIAFPPALLPNQTTVETSEYYCSRGIPQRALQPLTIVYTGGGESSPTYYAVAQSSDNICPGSFQSAGRVARLLNTPGNEVNGVFAGEPCWVETNDYTGAHEWAETVYGTKYQMKVCKDKDAINAALAKPENVPAQATSLFNSPLVAADGKHNVSYPTNAVWIGGYSGDGRYMRFWADASTKNRTGNAFVEYTTDSEGKNWFPANDDGSSIEQTNIYSSWKAWFGGSDGQEQTRVYISNSGMSADSSQVILTVATSRGSDLAFNNIGVVRGGDASKTVPQGTRGPSNTDGPGFYWPSASFSGDELLVAYSENKAAIHIATIKLSDLP</sequence>
<dbReference type="EMBL" id="CP089275">
    <property type="protein sequence ID" value="USP75687.1"/>
    <property type="molecule type" value="Genomic_DNA"/>
</dbReference>
<dbReference type="Proteomes" id="UP001056012">
    <property type="component" value="Chromosome 2"/>
</dbReference>
<dbReference type="AlphaFoldDB" id="A0A9Q8Z3R2"/>
<feature type="chain" id="PRO_5040171044" evidence="1">
    <location>
        <begin position="19"/>
        <end position="443"/>
    </location>
</feature>
<feature type="signal peptide" evidence="1">
    <location>
        <begin position="1"/>
        <end position="18"/>
    </location>
</feature>
<evidence type="ECO:0000313" key="2">
    <source>
        <dbReference type="EMBL" id="USP75687.1"/>
    </source>
</evidence>
<accession>A0A9Q8Z3R2</accession>
<keyword evidence="3" id="KW-1185">Reference proteome</keyword>
<organism evidence="2 3">
    <name type="scientific">Curvularia clavata</name>
    <dbReference type="NCBI Taxonomy" id="95742"/>
    <lineage>
        <taxon>Eukaryota</taxon>
        <taxon>Fungi</taxon>
        <taxon>Dikarya</taxon>
        <taxon>Ascomycota</taxon>
        <taxon>Pezizomycotina</taxon>
        <taxon>Dothideomycetes</taxon>
        <taxon>Pleosporomycetidae</taxon>
        <taxon>Pleosporales</taxon>
        <taxon>Pleosporineae</taxon>
        <taxon>Pleosporaceae</taxon>
        <taxon>Curvularia</taxon>
    </lineage>
</organism>
<dbReference type="OrthoDB" id="3701586at2759"/>
<name>A0A9Q8Z3R2_CURCL</name>
<evidence type="ECO:0000256" key="1">
    <source>
        <dbReference type="SAM" id="SignalP"/>
    </source>
</evidence>
<gene>
    <name evidence="2" type="ORF">yc1106_02961</name>
</gene>